<evidence type="ECO:0000313" key="1">
    <source>
        <dbReference type="EMBL" id="KAI0083416.1"/>
    </source>
</evidence>
<dbReference type="Proteomes" id="UP001055072">
    <property type="component" value="Unassembled WGS sequence"/>
</dbReference>
<protein>
    <submittedName>
        <fullName evidence="1">Uncharacterized protein</fullName>
    </submittedName>
</protein>
<evidence type="ECO:0000313" key="2">
    <source>
        <dbReference type="Proteomes" id="UP001055072"/>
    </source>
</evidence>
<organism evidence="1 2">
    <name type="scientific">Irpex rosettiformis</name>
    <dbReference type="NCBI Taxonomy" id="378272"/>
    <lineage>
        <taxon>Eukaryota</taxon>
        <taxon>Fungi</taxon>
        <taxon>Dikarya</taxon>
        <taxon>Basidiomycota</taxon>
        <taxon>Agaricomycotina</taxon>
        <taxon>Agaricomycetes</taxon>
        <taxon>Polyporales</taxon>
        <taxon>Irpicaceae</taxon>
        <taxon>Irpex</taxon>
    </lineage>
</organism>
<name>A0ACB8TN68_9APHY</name>
<keyword evidence="2" id="KW-1185">Reference proteome</keyword>
<accession>A0ACB8TN68</accession>
<comment type="caution">
    <text evidence="1">The sequence shown here is derived from an EMBL/GenBank/DDBJ whole genome shotgun (WGS) entry which is preliminary data.</text>
</comment>
<reference evidence="1" key="1">
    <citation type="journal article" date="2021" name="Environ. Microbiol.">
        <title>Gene family expansions and transcriptome signatures uncover fungal adaptations to wood decay.</title>
        <authorList>
            <person name="Hage H."/>
            <person name="Miyauchi S."/>
            <person name="Viragh M."/>
            <person name="Drula E."/>
            <person name="Min B."/>
            <person name="Chaduli D."/>
            <person name="Navarro D."/>
            <person name="Favel A."/>
            <person name="Norest M."/>
            <person name="Lesage-Meessen L."/>
            <person name="Balint B."/>
            <person name="Merenyi Z."/>
            <person name="de Eugenio L."/>
            <person name="Morin E."/>
            <person name="Martinez A.T."/>
            <person name="Baldrian P."/>
            <person name="Stursova M."/>
            <person name="Martinez M.J."/>
            <person name="Novotny C."/>
            <person name="Magnuson J.K."/>
            <person name="Spatafora J.W."/>
            <person name="Maurice S."/>
            <person name="Pangilinan J."/>
            <person name="Andreopoulos W."/>
            <person name="LaButti K."/>
            <person name="Hundley H."/>
            <person name="Na H."/>
            <person name="Kuo A."/>
            <person name="Barry K."/>
            <person name="Lipzen A."/>
            <person name="Henrissat B."/>
            <person name="Riley R."/>
            <person name="Ahrendt S."/>
            <person name="Nagy L.G."/>
            <person name="Grigoriev I.V."/>
            <person name="Martin F."/>
            <person name="Rosso M.N."/>
        </authorList>
    </citation>
    <scope>NUCLEOTIDE SEQUENCE</scope>
    <source>
        <strain evidence="1">CBS 384.51</strain>
    </source>
</reference>
<dbReference type="EMBL" id="MU274967">
    <property type="protein sequence ID" value="KAI0083416.1"/>
    <property type="molecule type" value="Genomic_DNA"/>
</dbReference>
<proteinExistence type="predicted"/>
<sequence length="227" mass="26664">MASIEITYLLYHIYLWILVLPFRIRSAFLASAWMTKRSFHQACKRPDLQYHLENLRDYEHPTNLYLTYTTVDTIFTLYYPRHHTRIATALRTGQWFRIHAGDLQRNEAQIGYAVLNGIVKRQETRIVVELIAAVAEWRGAQKIWVAIPYHNIDPIRLRVTRQYEPRIIHQDNGQISIPSIINLPEYLSLTPLTQRPDEQLPRLPYLHSRASTDSTVSFESLFPHISV</sequence>
<gene>
    <name evidence="1" type="ORF">BDY19DRAFT_998599</name>
</gene>